<dbReference type="EMBL" id="JBBPBM010000015">
    <property type="protein sequence ID" value="KAK8558663.1"/>
    <property type="molecule type" value="Genomic_DNA"/>
</dbReference>
<dbReference type="Proteomes" id="UP001472677">
    <property type="component" value="Unassembled WGS sequence"/>
</dbReference>
<sequence length="87" mass="10172">MEFDVKEWVRENLRNGAHFGKEGCMWDVFFGGICWFLLLYRNGCIFENPNTEHWSVLMKAKEWYGLMMAAIGPDSTVRLQLLVVLIV</sequence>
<accession>A0ABR2EDE3</accession>
<evidence type="ECO:0000313" key="1">
    <source>
        <dbReference type="EMBL" id="KAK8558663.1"/>
    </source>
</evidence>
<comment type="caution">
    <text evidence="1">The sequence shown here is derived from an EMBL/GenBank/DDBJ whole genome shotgun (WGS) entry which is preliminary data.</text>
</comment>
<organism evidence="1 2">
    <name type="scientific">Hibiscus sabdariffa</name>
    <name type="common">roselle</name>
    <dbReference type="NCBI Taxonomy" id="183260"/>
    <lineage>
        <taxon>Eukaryota</taxon>
        <taxon>Viridiplantae</taxon>
        <taxon>Streptophyta</taxon>
        <taxon>Embryophyta</taxon>
        <taxon>Tracheophyta</taxon>
        <taxon>Spermatophyta</taxon>
        <taxon>Magnoliopsida</taxon>
        <taxon>eudicotyledons</taxon>
        <taxon>Gunneridae</taxon>
        <taxon>Pentapetalae</taxon>
        <taxon>rosids</taxon>
        <taxon>malvids</taxon>
        <taxon>Malvales</taxon>
        <taxon>Malvaceae</taxon>
        <taxon>Malvoideae</taxon>
        <taxon>Hibiscus</taxon>
    </lineage>
</organism>
<proteinExistence type="predicted"/>
<reference evidence="1 2" key="1">
    <citation type="journal article" date="2024" name="G3 (Bethesda)">
        <title>Genome assembly of Hibiscus sabdariffa L. provides insights into metabolisms of medicinal natural products.</title>
        <authorList>
            <person name="Kim T."/>
        </authorList>
    </citation>
    <scope>NUCLEOTIDE SEQUENCE [LARGE SCALE GENOMIC DNA]</scope>
    <source>
        <strain evidence="1">TK-2024</strain>
        <tissue evidence="1">Old leaves</tissue>
    </source>
</reference>
<protein>
    <submittedName>
        <fullName evidence="1">Uncharacterized protein</fullName>
    </submittedName>
</protein>
<keyword evidence="2" id="KW-1185">Reference proteome</keyword>
<name>A0ABR2EDE3_9ROSI</name>
<gene>
    <name evidence="1" type="ORF">V6N12_041963</name>
</gene>
<evidence type="ECO:0000313" key="2">
    <source>
        <dbReference type="Proteomes" id="UP001472677"/>
    </source>
</evidence>